<dbReference type="SUPFAM" id="SSF50156">
    <property type="entry name" value="PDZ domain-like"/>
    <property type="match status" value="1"/>
</dbReference>
<evidence type="ECO:0000256" key="6">
    <source>
        <dbReference type="SAM" id="SignalP"/>
    </source>
</evidence>
<dbReference type="PANTHER" id="PTHR31048">
    <property type="entry name" value="OS03G0233200 PROTEIN"/>
    <property type="match status" value="1"/>
</dbReference>
<dbReference type="PRINTS" id="PR00347">
    <property type="entry name" value="THAUMATIN"/>
</dbReference>
<dbReference type="PROSITE" id="PS51367">
    <property type="entry name" value="THAUMATIN_2"/>
    <property type="match status" value="2"/>
</dbReference>
<keyword evidence="8" id="KW-1185">Reference proteome</keyword>
<dbReference type="HOGENOM" id="CLU_344003_0_0_1"/>
<name>A0A0D9VX47_9ORYZ</name>
<dbReference type="Proteomes" id="UP000032180">
    <property type="component" value="Chromosome 3"/>
</dbReference>
<dbReference type="InterPro" id="IPR017949">
    <property type="entry name" value="Thaumatin_CS"/>
</dbReference>
<dbReference type="FunFam" id="2.60.110.10:FF:000003">
    <property type="entry name" value="Thaumatin I"/>
    <property type="match status" value="2"/>
</dbReference>
<dbReference type="Pfam" id="PF00314">
    <property type="entry name" value="Thaumatin"/>
    <property type="match status" value="2"/>
</dbReference>
<dbReference type="InterPro" id="IPR037176">
    <property type="entry name" value="Osmotin/thaumatin-like_sf"/>
</dbReference>
<evidence type="ECO:0008006" key="9">
    <source>
        <dbReference type="Google" id="ProtNLM"/>
    </source>
</evidence>
<accession>A0A0D9VX47</accession>
<dbReference type="GO" id="GO:0050832">
    <property type="term" value="P:defense response to fungus"/>
    <property type="evidence" value="ECO:0007669"/>
    <property type="project" value="UniProtKB-KW"/>
</dbReference>
<feature type="region of interest" description="Disordered" evidence="5">
    <location>
        <begin position="233"/>
        <end position="310"/>
    </location>
</feature>
<proteinExistence type="inferred from homology"/>
<dbReference type="SUPFAM" id="SSF49870">
    <property type="entry name" value="Osmotin, thaumatin-like protein"/>
    <property type="match status" value="2"/>
</dbReference>
<dbReference type="InterPro" id="IPR001938">
    <property type="entry name" value="Thaumatin"/>
</dbReference>
<dbReference type="CDD" id="cd09218">
    <property type="entry name" value="TLP-PA"/>
    <property type="match status" value="1"/>
</dbReference>
<evidence type="ECO:0000256" key="2">
    <source>
        <dbReference type="ARBA" id="ARBA00022529"/>
    </source>
</evidence>
<feature type="signal peptide" evidence="6">
    <location>
        <begin position="1"/>
        <end position="34"/>
    </location>
</feature>
<evidence type="ECO:0000256" key="3">
    <source>
        <dbReference type="ARBA" id="ARBA00022577"/>
    </source>
</evidence>
<dbReference type="SMART" id="SM00205">
    <property type="entry name" value="THN"/>
    <property type="match status" value="2"/>
</dbReference>
<feature type="chain" id="PRO_5002348139" description="PDZ domain-containing protein" evidence="6">
    <location>
        <begin position="35"/>
        <end position="823"/>
    </location>
</feature>
<reference evidence="7 8" key="1">
    <citation type="submission" date="2012-08" db="EMBL/GenBank/DDBJ databases">
        <title>Oryza genome evolution.</title>
        <authorList>
            <person name="Wing R.A."/>
        </authorList>
    </citation>
    <scope>NUCLEOTIDE SEQUENCE</scope>
</reference>
<feature type="compositionally biased region" description="Low complexity" evidence="5">
    <location>
        <begin position="273"/>
        <end position="285"/>
    </location>
</feature>
<evidence type="ECO:0000256" key="1">
    <source>
        <dbReference type="ARBA" id="ARBA00010607"/>
    </source>
</evidence>
<evidence type="ECO:0000256" key="5">
    <source>
        <dbReference type="SAM" id="MobiDB-lite"/>
    </source>
</evidence>
<dbReference type="STRING" id="77586.A0A0D9VX47"/>
<evidence type="ECO:0000313" key="7">
    <source>
        <dbReference type="EnsemblPlants" id="LPERR03G23550.1"/>
    </source>
</evidence>
<dbReference type="InterPro" id="IPR036034">
    <property type="entry name" value="PDZ_sf"/>
</dbReference>
<keyword evidence="3" id="KW-0295">Fungicide</keyword>
<dbReference type="PROSITE" id="PS00316">
    <property type="entry name" value="THAUMATIN_1"/>
    <property type="match status" value="1"/>
</dbReference>
<dbReference type="Gramene" id="LPERR03G23550.1">
    <property type="protein sequence ID" value="LPERR03G23550.1"/>
    <property type="gene ID" value="LPERR03G23550"/>
</dbReference>
<sequence length="823" mass="87823">MNLTATESQKPMASLPYSSVLLLAILAAAGAADAVTFTVINKCGYTVWPAALPSGDGTQLDPGQSWATHVPAGTKGARVWGRTGCGFISGGKLGQCQTGDCGGTLRCTAVGAPPITVAEFSLGGSGGEDYFDISLVDGFNAPMAIVPGRRCPRGRPQCAAEITLQCPVELRAKAGCNNPCRGNSTCGPTKDTEFFKRLCPETITYAKDNLGTIFTCPAGTDYQIVPSGSVTRVGEAEAAASDEDRKSPPLSTTSLEPIASPSLTGGGSPTMLPTSSPAPTGGSTSIRSDSQSLPKKKRTSDDSAYSSPLREPKAPLVHMYTSSSGEVVYGITGDPKAAQDYHWAMREYEEKLARQGQLATLKSPSSISSGNKECYSPKQKEILLNASKSVVSLSAYQDDSKINECTGIIVEWDALKKSAIILTSAWIICTKKPFDDWSYKNYAPEAKVILHMLNNTTSECRLLYFSKHFDIAFFEIVGGQIVRPQLGLKFRTLDFLEMSHIELLSRKYNITSGLIVVHVSAQCAAEKHGIRVGDVILSCQGERISSVTEIYCWVLVREILRRVMASSNSKVDVEKCNRRLLTLSLELDHNAMAPSIATTTSILPLFLLLIAVTDAATFTITNRCQYTVWPAAVPSGGGTKLDPGQTWTINVPAGTQGGRVWARTGCGFDGSGNGQCQTGDCGGKLRCTAYGSAPNTLAEFALNQWNNLDFFDISLIDGFNVPMAFLPAGSGAGCPKGGPRCATVITPQCPGELRAAGGCNNACTVFREDRYCCTGSAKDNCGPTDYSRFFKRLCPDAYSYPKDDATSTYTCPGGTNYQVVFCP</sequence>
<dbReference type="EnsemblPlants" id="LPERR03G23550.1">
    <property type="protein sequence ID" value="LPERR03G23550.1"/>
    <property type="gene ID" value="LPERR03G23550"/>
</dbReference>
<dbReference type="CDD" id="cd09217">
    <property type="entry name" value="TLP-P"/>
    <property type="match status" value="1"/>
</dbReference>
<dbReference type="eggNOG" id="ENOG502QV4N">
    <property type="taxonomic scope" value="Eukaryota"/>
</dbReference>
<organism evidence="7 8">
    <name type="scientific">Leersia perrieri</name>
    <dbReference type="NCBI Taxonomy" id="77586"/>
    <lineage>
        <taxon>Eukaryota</taxon>
        <taxon>Viridiplantae</taxon>
        <taxon>Streptophyta</taxon>
        <taxon>Embryophyta</taxon>
        <taxon>Tracheophyta</taxon>
        <taxon>Spermatophyta</taxon>
        <taxon>Magnoliopsida</taxon>
        <taxon>Liliopsida</taxon>
        <taxon>Poales</taxon>
        <taxon>Poaceae</taxon>
        <taxon>BOP clade</taxon>
        <taxon>Oryzoideae</taxon>
        <taxon>Oryzeae</taxon>
        <taxon>Oryzinae</taxon>
        <taxon>Leersia</taxon>
    </lineage>
</organism>
<dbReference type="GO" id="GO:0031640">
    <property type="term" value="P:killing of cells of another organism"/>
    <property type="evidence" value="ECO:0007669"/>
    <property type="project" value="UniProtKB-KW"/>
</dbReference>
<keyword evidence="6" id="KW-0732">Signal</keyword>
<protein>
    <recommendedName>
        <fullName evidence="9">PDZ domain-containing protein</fullName>
    </recommendedName>
</protein>
<reference evidence="8" key="2">
    <citation type="submission" date="2013-12" db="EMBL/GenBank/DDBJ databases">
        <authorList>
            <person name="Yu Y."/>
            <person name="Lee S."/>
            <person name="de Baynast K."/>
            <person name="Wissotski M."/>
            <person name="Liu L."/>
            <person name="Talag J."/>
            <person name="Goicoechea J."/>
            <person name="Angelova A."/>
            <person name="Jetty R."/>
            <person name="Kudrna D."/>
            <person name="Golser W."/>
            <person name="Rivera L."/>
            <person name="Zhang J."/>
            <person name="Wing R."/>
        </authorList>
    </citation>
    <scope>NUCLEOTIDE SEQUENCE</scope>
</reference>
<dbReference type="Gene3D" id="2.30.42.10">
    <property type="match status" value="1"/>
</dbReference>
<evidence type="ECO:0000256" key="4">
    <source>
        <dbReference type="ARBA" id="ARBA00023157"/>
    </source>
</evidence>
<evidence type="ECO:0000313" key="8">
    <source>
        <dbReference type="Proteomes" id="UP000032180"/>
    </source>
</evidence>
<dbReference type="Gene3D" id="2.60.110.10">
    <property type="entry name" value="Thaumatin"/>
    <property type="match status" value="2"/>
</dbReference>
<keyword evidence="4" id="KW-1015">Disulfide bond</keyword>
<dbReference type="AlphaFoldDB" id="A0A0D9VX47"/>
<comment type="similarity">
    <text evidence="1">Belongs to the thaumatin family.</text>
</comment>
<reference evidence="7" key="3">
    <citation type="submission" date="2015-04" db="UniProtKB">
        <authorList>
            <consortium name="EnsemblPlants"/>
        </authorList>
    </citation>
    <scope>IDENTIFICATION</scope>
</reference>
<keyword evidence="2" id="KW-0929">Antimicrobial</keyword>